<feature type="region of interest" description="Disordered" evidence="1">
    <location>
        <begin position="68"/>
        <end position="92"/>
    </location>
</feature>
<dbReference type="Proteomes" id="UP000319908">
    <property type="component" value="Unassembled WGS sequence"/>
</dbReference>
<comment type="caution">
    <text evidence="2">The sequence shown here is derived from an EMBL/GenBank/DDBJ whole genome shotgun (WGS) entry which is preliminary data.</text>
</comment>
<proteinExistence type="predicted"/>
<evidence type="ECO:0000256" key="1">
    <source>
        <dbReference type="SAM" id="MobiDB-lite"/>
    </source>
</evidence>
<evidence type="ECO:0000313" key="2">
    <source>
        <dbReference type="EMBL" id="TWU19406.1"/>
    </source>
</evidence>
<gene>
    <name evidence="2" type="ORF">Poly21_15790</name>
</gene>
<keyword evidence="3" id="KW-1185">Reference proteome</keyword>
<sequence length="92" mass="10126">MTLRIPTSESRALAAAPSIPWYLEKSNALVPVAVVGRTFTMRHGTLEQISRTGCVVSTQRYFSNAGRANCDQSHHQRPGDRVRAAMMLPKAT</sequence>
<organism evidence="2 3">
    <name type="scientific">Allorhodopirellula heiligendammensis</name>
    <dbReference type="NCBI Taxonomy" id="2714739"/>
    <lineage>
        <taxon>Bacteria</taxon>
        <taxon>Pseudomonadati</taxon>
        <taxon>Planctomycetota</taxon>
        <taxon>Planctomycetia</taxon>
        <taxon>Pirellulales</taxon>
        <taxon>Pirellulaceae</taxon>
        <taxon>Allorhodopirellula</taxon>
    </lineage>
</organism>
<protein>
    <submittedName>
        <fullName evidence="2">Uncharacterized protein</fullName>
    </submittedName>
</protein>
<dbReference type="EMBL" id="SJPU01000001">
    <property type="protein sequence ID" value="TWU19406.1"/>
    <property type="molecule type" value="Genomic_DNA"/>
</dbReference>
<name>A0A5C6C7J9_9BACT</name>
<dbReference type="AlphaFoldDB" id="A0A5C6C7J9"/>
<evidence type="ECO:0000313" key="3">
    <source>
        <dbReference type="Proteomes" id="UP000319908"/>
    </source>
</evidence>
<feature type="compositionally biased region" description="Basic and acidic residues" evidence="1">
    <location>
        <begin position="72"/>
        <end position="83"/>
    </location>
</feature>
<reference evidence="2 3" key="1">
    <citation type="journal article" date="2020" name="Antonie Van Leeuwenhoek">
        <title>Rhodopirellula heiligendammensis sp. nov., Rhodopirellula pilleata sp. nov., and Rhodopirellula solitaria sp. nov. isolated from natural or artificial marine surfaces in Northern Germany and California, USA, and emended description of the genus Rhodopirellula.</title>
        <authorList>
            <person name="Kallscheuer N."/>
            <person name="Wiegand S."/>
            <person name="Jogler M."/>
            <person name="Boedeker C."/>
            <person name="Peeters S.H."/>
            <person name="Rast P."/>
            <person name="Heuer A."/>
            <person name="Jetten M.S.M."/>
            <person name="Rohde M."/>
            <person name="Jogler C."/>
        </authorList>
    </citation>
    <scope>NUCLEOTIDE SEQUENCE [LARGE SCALE GENOMIC DNA]</scope>
    <source>
        <strain evidence="2 3">Poly21</strain>
    </source>
</reference>
<accession>A0A5C6C7J9</accession>